<dbReference type="Pfam" id="PF01061">
    <property type="entry name" value="ABC2_membrane"/>
    <property type="match status" value="1"/>
</dbReference>
<dbReference type="GO" id="GO:0016020">
    <property type="term" value="C:membrane"/>
    <property type="evidence" value="ECO:0007669"/>
    <property type="project" value="UniProtKB-SubCell"/>
</dbReference>
<feature type="transmembrane region" description="Helical" evidence="5">
    <location>
        <begin position="173"/>
        <end position="194"/>
    </location>
</feature>
<keyword evidence="3 5" id="KW-1133">Transmembrane helix</keyword>
<comment type="subcellular location">
    <subcellularLocation>
        <location evidence="1">Membrane</location>
        <topology evidence="1">Multi-pass membrane protein</topology>
    </subcellularLocation>
</comment>
<gene>
    <name evidence="7" type="ORF">HGH91_01570</name>
</gene>
<evidence type="ECO:0000256" key="5">
    <source>
        <dbReference type="SAM" id="Phobius"/>
    </source>
</evidence>
<dbReference type="GO" id="GO:0140359">
    <property type="term" value="F:ABC-type transporter activity"/>
    <property type="evidence" value="ECO:0007669"/>
    <property type="project" value="InterPro"/>
</dbReference>
<dbReference type="EMBL" id="JABAHZ010000001">
    <property type="protein sequence ID" value="NLR77293.1"/>
    <property type="molecule type" value="Genomic_DNA"/>
</dbReference>
<dbReference type="RefSeq" id="WP_168736701.1">
    <property type="nucleotide sequence ID" value="NZ_JABAHZ010000001.1"/>
</dbReference>
<name>A0A847SC29_9BACT</name>
<feature type="transmembrane region" description="Helical" evidence="5">
    <location>
        <begin position="225"/>
        <end position="245"/>
    </location>
</feature>
<feature type="transmembrane region" description="Helical" evidence="5">
    <location>
        <begin position="105"/>
        <end position="125"/>
    </location>
</feature>
<proteinExistence type="predicted"/>
<protein>
    <submittedName>
        <fullName evidence="7">ABC transporter permease</fullName>
    </submittedName>
</protein>
<dbReference type="Proteomes" id="UP000552864">
    <property type="component" value="Unassembled WGS sequence"/>
</dbReference>
<comment type="caution">
    <text evidence="7">The sequence shown here is derived from an EMBL/GenBank/DDBJ whole genome shotgun (WGS) entry which is preliminary data.</text>
</comment>
<feature type="domain" description="ABC-2 type transporter transmembrane" evidence="6">
    <location>
        <begin position="13"/>
        <end position="182"/>
    </location>
</feature>
<evidence type="ECO:0000313" key="7">
    <source>
        <dbReference type="EMBL" id="NLR77293.1"/>
    </source>
</evidence>
<feature type="transmembrane region" description="Helical" evidence="5">
    <location>
        <begin position="54"/>
        <end position="74"/>
    </location>
</feature>
<keyword evidence="8" id="KW-1185">Reference proteome</keyword>
<keyword evidence="4 5" id="KW-0472">Membrane</keyword>
<reference evidence="7 8" key="1">
    <citation type="submission" date="2020-04" db="EMBL/GenBank/DDBJ databases">
        <authorList>
            <person name="Yin C."/>
        </authorList>
    </citation>
    <scope>NUCLEOTIDE SEQUENCE [LARGE SCALE GENOMIC DNA]</scope>
    <source>
        <strain evidence="7 8">Ak56</strain>
    </source>
</reference>
<sequence length="250" mass="27411">MLETSIPKNSAVLAALLRADFTILWRNRRSLRLVLLLPLIILFSWKGLVDKLGGVFVLSSCITIGLTSIGLMGYTNSIARDRDRGVFQRLRVGPVSAWTIMTSRLLVQVAMILLMTILIFIGGYFVDHIQLSPAGYVAGLLLAMLGGAVYLGMGQAIVGRIKNPDTVNSTTRLVYFVFIMIGMFGEFGMLGEILGKVVVWSPYGVVRRVLASSLAPATWTIENTYALLASAGYAAVFIVLGVKWFKWESK</sequence>
<dbReference type="InterPro" id="IPR013525">
    <property type="entry name" value="ABC2_TM"/>
</dbReference>
<dbReference type="PANTHER" id="PTHR43027:SF2">
    <property type="entry name" value="TRANSPORT PERMEASE PROTEIN"/>
    <property type="match status" value="1"/>
</dbReference>
<organism evidence="7 8">
    <name type="scientific">Chitinophaga eiseniae</name>
    <dbReference type="NCBI Taxonomy" id="634771"/>
    <lineage>
        <taxon>Bacteria</taxon>
        <taxon>Pseudomonadati</taxon>
        <taxon>Bacteroidota</taxon>
        <taxon>Chitinophagia</taxon>
        <taxon>Chitinophagales</taxon>
        <taxon>Chitinophagaceae</taxon>
        <taxon>Chitinophaga</taxon>
    </lineage>
</organism>
<keyword evidence="2 5" id="KW-0812">Transmembrane</keyword>
<evidence type="ECO:0000256" key="4">
    <source>
        <dbReference type="ARBA" id="ARBA00023136"/>
    </source>
</evidence>
<evidence type="ECO:0000256" key="2">
    <source>
        <dbReference type="ARBA" id="ARBA00022692"/>
    </source>
</evidence>
<evidence type="ECO:0000313" key="8">
    <source>
        <dbReference type="Proteomes" id="UP000552864"/>
    </source>
</evidence>
<evidence type="ECO:0000256" key="1">
    <source>
        <dbReference type="ARBA" id="ARBA00004141"/>
    </source>
</evidence>
<feature type="transmembrane region" description="Helical" evidence="5">
    <location>
        <begin position="31"/>
        <end position="48"/>
    </location>
</feature>
<evidence type="ECO:0000259" key="6">
    <source>
        <dbReference type="Pfam" id="PF01061"/>
    </source>
</evidence>
<accession>A0A847SC29</accession>
<dbReference type="InterPro" id="IPR052902">
    <property type="entry name" value="ABC-2_transporter"/>
</dbReference>
<dbReference type="AlphaFoldDB" id="A0A847SC29"/>
<feature type="transmembrane region" description="Helical" evidence="5">
    <location>
        <begin position="131"/>
        <end position="152"/>
    </location>
</feature>
<evidence type="ECO:0000256" key="3">
    <source>
        <dbReference type="ARBA" id="ARBA00022989"/>
    </source>
</evidence>
<dbReference type="PANTHER" id="PTHR43027">
    <property type="entry name" value="DOXORUBICIN RESISTANCE ABC TRANSPORTER PERMEASE PROTEIN DRRC-RELATED"/>
    <property type="match status" value="1"/>
</dbReference>